<evidence type="ECO:0000256" key="3">
    <source>
        <dbReference type="ARBA" id="ARBA00022441"/>
    </source>
</evidence>
<comment type="function">
    <text evidence="7">Probable substrate-specific adapter of an E3 ubiquitin-protein ligase complex which mediates the ubiquitination and subsequent proteasomal degradation of target proteins. May have a role in synapse differentiation and growth.</text>
</comment>
<dbReference type="PANTHER" id="PTHR24412">
    <property type="entry name" value="KELCH PROTEIN"/>
    <property type="match status" value="1"/>
</dbReference>
<evidence type="ECO:0000256" key="5">
    <source>
        <dbReference type="ARBA" id="ARBA00022786"/>
    </source>
</evidence>
<dbReference type="PIRSF" id="PIRSF037037">
    <property type="entry name" value="Kelch-like_protein_gigaxonin"/>
    <property type="match status" value="1"/>
</dbReference>
<dbReference type="SMART" id="SM00612">
    <property type="entry name" value="Kelch"/>
    <property type="match status" value="4"/>
</dbReference>
<accession>A0ABM4TYD6</accession>
<feature type="domain" description="BTB" evidence="9">
    <location>
        <begin position="71"/>
        <end position="138"/>
    </location>
</feature>
<name>A0ABM4TYD6_DROSZ</name>
<dbReference type="SUPFAM" id="SSF54695">
    <property type="entry name" value="POZ domain"/>
    <property type="match status" value="1"/>
</dbReference>
<evidence type="ECO:0000256" key="7">
    <source>
        <dbReference type="ARBA" id="ARBA00043912"/>
    </source>
</evidence>
<evidence type="ECO:0000256" key="8">
    <source>
        <dbReference type="SAM" id="MobiDB-lite"/>
    </source>
</evidence>
<keyword evidence="6" id="KW-0009">Actin-binding</keyword>
<dbReference type="InterPro" id="IPR015915">
    <property type="entry name" value="Kelch-typ_b-propeller"/>
</dbReference>
<sequence length="537" mass="59629">MGDLPGSGSTAQPRDAAVTGTGGNSTAGGGSVGSTAVDRPPSPARHSHTSEKHPKVTITELNMLRRHRELCDVVLNVGGRKIFAHRVILSACSSYFCAMFTGELQEWRQTEVTIRDIDENAMELLIDFCYTAHIIVEESNVQALLPAACLLQLVEIQDICCEFLKRQLDPTNCLGIRAFADTHSCRELLRIADTFTQHNFQEVMESEEFLLLPVGQLVDIICSDELNVRSEEQVFNAVMSWLKYNVAERRQHLAQVLQHVRLPLLSPKFLVGTVGSDLLVRSDEACRDLVDEAKNYLLLPQERPLMQGPRTRPRNPTRRGEVLFAVGGLFSDDAIASVERFDPQTNDWKMVAPMSKRRCGVGVAVLNDLLYAVGGHDGQSYLNSIERYDPQTNQWSCDVAPTTSCRTSVGVAVLDGFLYAVGGQDGVQCFNHVERYDPKENKWSKVAPMTTRRLGVAVAVLGGYLYAIGGSDGQRPLNTVERYDPRHNKWVAVSPMSTRRKHLGCAVFNNYIYAVGGRYDSMPTTLPSQTLPPPHFY</sequence>
<dbReference type="Gene3D" id="3.30.710.10">
    <property type="entry name" value="Potassium Channel Kv1.1, Chain A"/>
    <property type="match status" value="1"/>
</dbReference>
<dbReference type="InterPro" id="IPR000210">
    <property type="entry name" value="BTB/POZ_dom"/>
</dbReference>
<keyword evidence="10" id="KW-1185">Reference proteome</keyword>
<gene>
    <name evidence="11" type="primary">LOC139354618</name>
</gene>
<dbReference type="SMART" id="SM00875">
    <property type="entry name" value="BACK"/>
    <property type="match status" value="1"/>
</dbReference>
<dbReference type="Gene3D" id="2.120.10.80">
    <property type="entry name" value="Kelch-type beta propeller"/>
    <property type="match status" value="1"/>
</dbReference>
<dbReference type="Pfam" id="PF07707">
    <property type="entry name" value="BACK"/>
    <property type="match status" value="1"/>
</dbReference>
<evidence type="ECO:0000256" key="6">
    <source>
        <dbReference type="ARBA" id="ARBA00023203"/>
    </source>
</evidence>
<dbReference type="InterPro" id="IPR011705">
    <property type="entry name" value="BACK"/>
</dbReference>
<dbReference type="Proteomes" id="UP001652628">
    <property type="component" value="Unplaced"/>
</dbReference>
<dbReference type="InterPro" id="IPR017096">
    <property type="entry name" value="BTB-kelch_protein"/>
</dbReference>
<dbReference type="SMART" id="SM00225">
    <property type="entry name" value="BTB"/>
    <property type="match status" value="1"/>
</dbReference>
<organism evidence="10 11">
    <name type="scientific">Drosophila suzukii</name>
    <name type="common">Spotted-wing drosophila fruit fly</name>
    <dbReference type="NCBI Taxonomy" id="28584"/>
    <lineage>
        <taxon>Eukaryota</taxon>
        <taxon>Metazoa</taxon>
        <taxon>Ecdysozoa</taxon>
        <taxon>Arthropoda</taxon>
        <taxon>Hexapoda</taxon>
        <taxon>Insecta</taxon>
        <taxon>Pterygota</taxon>
        <taxon>Neoptera</taxon>
        <taxon>Endopterygota</taxon>
        <taxon>Diptera</taxon>
        <taxon>Brachycera</taxon>
        <taxon>Muscomorpha</taxon>
        <taxon>Ephydroidea</taxon>
        <taxon>Drosophilidae</taxon>
        <taxon>Drosophila</taxon>
        <taxon>Sophophora</taxon>
    </lineage>
</organism>
<evidence type="ECO:0000259" key="9">
    <source>
        <dbReference type="PROSITE" id="PS50097"/>
    </source>
</evidence>
<dbReference type="GeneID" id="139354618"/>
<comment type="pathway">
    <text evidence="1">Protein modification; protein ubiquitination.</text>
</comment>
<dbReference type="InterPro" id="IPR011333">
    <property type="entry name" value="SKP1/BTB/POZ_sf"/>
</dbReference>
<keyword evidence="5" id="KW-0833">Ubl conjugation pathway</keyword>
<feature type="region of interest" description="Disordered" evidence="8">
    <location>
        <begin position="1"/>
        <end position="56"/>
    </location>
</feature>
<dbReference type="Pfam" id="PF00651">
    <property type="entry name" value="BTB"/>
    <property type="match status" value="1"/>
</dbReference>
<dbReference type="SUPFAM" id="SSF117281">
    <property type="entry name" value="Kelch motif"/>
    <property type="match status" value="1"/>
</dbReference>
<dbReference type="PROSITE" id="PS50097">
    <property type="entry name" value="BTB"/>
    <property type="match status" value="1"/>
</dbReference>
<dbReference type="RefSeq" id="XP_070854978.1">
    <property type="nucleotide sequence ID" value="XM_070998877.1"/>
</dbReference>
<dbReference type="CDD" id="cd18459">
    <property type="entry name" value="BACK_KLHL20"/>
    <property type="match status" value="1"/>
</dbReference>
<reference evidence="11" key="1">
    <citation type="submission" date="2025-08" db="UniProtKB">
        <authorList>
            <consortium name="RefSeq"/>
        </authorList>
    </citation>
    <scope>IDENTIFICATION</scope>
</reference>
<dbReference type="InterPro" id="IPR006652">
    <property type="entry name" value="Kelch_1"/>
</dbReference>
<dbReference type="Pfam" id="PF24681">
    <property type="entry name" value="Kelch_KLHDC2_KLHL20_DRC7"/>
    <property type="match status" value="1"/>
</dbReference>
<evidence type="ECO:0000256" key="4">
    <source>
        <dbReference type="ARBA" id="ARBA00022737"/>
    </source>
</evidence>
<protein>
    <recommendedName>
        <fullName evidence="2">Kelch-like protein diablo</fullName>
    </recommendedName>
</protein>
<evidence type="ECO:0000313" key="11">
    <source>
        <dbReference type="RefSeq" id="XP_070854978.1"/>
    </source>
</evidence>
<keyword evidence="3" id="KW-0880">Kelch repeat</keyword>
<dbReference type="PANTHER" id="PTHR24412:SF451">
    <property type="entry name" value="KELCH-LIKE PROTEIN 20"/>
    <property type="match status" value="1"/>
</dbReference>
<feature type="compositionally biased region" description="Gly residues" evidence="8">
    <location>
        <begin position="20"/>
        <end position="32"/>
    </location>
</feature>
<dbReference type="CDD" id="cd18249">
    <property type="entry name" value="BTB_POZ_KLHL20_KLEIP"/>
    <property type="match status" value="1"/>
</dbReference>
<evidence type="ECO:0000256" key="1">
    <source>
        <dbReference type="ARBA" id="ARBA00004906"/>
    </source>
</evidence>
<evidence type="ECO:0000313" key="10">
    <source>
        <dbReference type="Proteomes" id="UP001652628"/>
    </source>
</evidence>
<keyword evidence="4" id="KW-0677">Repeat</keyword>
<proteinExistence type="predicted"/>
<evidence type="ECO:0000256" key="2">
    <source>
        <dbReference type="ARBA" id="ARBA00013699"/>
    </source>
</evidence>
<dbReference type="Gene3D" id="1.25.40.420">
    <property type="match status" value="1"/>
</dbReference>